<evidence type="ECO:0000313" key="2">
    <source>
        <dbReference type="EMBL" id="QJA84160.1"/>
    </source>
</evidence>
<accession>A0A6M3KQS4</accession>
<dbReference type="AlphaFoldDB" id="A0A6M3KQS4"/>
<dbReference type="SUPFAM" id="SSF51126">
    <property type="entry name" value="Pectin lyase-like"/>
    <property type="match status" value="1"/>
</dbReference>
<sequence>MAATNPLRVNDLIRKLGWTFMPYASALGDKLVEAQVLFVDRNHANALDADDEEHGTSFTKPLATVDYAIGLCTADERSVILVAPGHYEDFDDTTTGFDADVAGIAIIGLGSGSLRPRFDFNDATSSCIIGANDVTLKNFVFRPSVATVAIGLDFEASKTGCTLEDIEFAMGEEGDETDEFVKAIHLTSGNHDTTFRNVKILAHASCDGATHGIHIDAASDRLTFDNVVIDGPYTNGISEDAAGLNHVVVNCSVDAATTNYGFDGSSTYAKYAGNIDAGVSEDEADPLTDVAAGTGAYPTGITNDSIIAKILSKDDPAAASSYDNTTDSLEALSEAIALVDTSTNLTTAVPTEPTARSLQDILEKDDAQGFDRTTDSLEAIRDHLDGTTILDGIQLDHLAKTADGSDNYPASVTTNSILGMIMSDNGNVTGFNKTTDSLEAISDKITAITDNVTAAIDSAPTGKSLQDILHKDDTFDFDNTTDSLEMLSDKLGAFSGDGGAAVDDSVIASLNLAHTDLDAILADTITISGGALPASPTASSLARYIASGGTSLGQPLPDSMSLVDLVGDYTGAHDGAEADDNIKAHLDLIKTEVDKIGTISNAGGTATIGAVFGAVANSSFVTRFGNIQTEVDKIGTVVNAGGVATIGGCFGDFANSSLVTRLGNIQTEADKIGTISNEGGTATIGGVFGAMANSTVATRFANIQTEVDKIGTISNEGGTATIGGALGDLANSTLVERLDIVTADTAAIDPGATRLVQKSLASVANGDNALFTVSAPVKARFWAVVTTVIEHKTVELKLTGTATEPAVAVDITAVLDCDQDAAGTVYKLNTSLGGALVAATNGVMADDGIEVFLPAGTVQMNSGAAATGQLTWYCQYEPLIAGAAVAAAS</sequence>
<proteinExistence type="predicted"/>
<evidence type="ECO:0000313" key="1">
    <source>
        <dbReference type="EMBL" id="QJA65193.1"/>
    </source>
</evidence>
<name>A0A6M3KQS4_9ZZZZ</name>
<dbReference type="InterPro" id="IPR011050">
    <property type="entry name" value="Pectin_lyase_fold/virulence"/>
</dbReference>
<gene>
    <name evidence="2" type="ORF">MM415A00216_0004</name>
    <name evidence="1" type="ORF">MM415B00427_0047</name>
</gene>
<organism evidence="2">
    <name type="scientific">viral metagenome</name>
    <dbReference type="NCBI Taxonomy" id="1070528"/>
    <lineage>
        <taxon>unclassified sequences</taxon>
        <taxon>metagenomes</taxon>
        <taxon>organismal metagenomes</taxon>
    </lineage>
</organism>
<reference evidence="2" key="1">
    <citation type="submission" date="2020-03" db="EMBL/GenBank/DDBJ databases">
        <title>The deep terrestrial virosphere.</title>
        <authorList>
            <person name="Holmfeldt K."/>
            <person name="Nilsson E."/>
            <person name="Simone D."/>
            <person name="Lopez-Fernandez M."/>
            <person name="Wu X."/>
            <person name="de Brujin I."/>
            <person name="Lundin D."/>
            <person name="Andersson A."/>
            <person name="Bertilsson S."/>
            <person name="Dopson M."/>
        </authorList>
    </citation>
    <scope>NUCLEOTIDE SEQUENCE</scope>
    <source>
        <strain evidence="2">MM415A00216</strain>
        <strain evidence="1">MM415B00427</strain>
    </source>
</reference>
<dbReference type="EMBL" id="MT141533">
    <property type="protein sequence ID" value="QJA65193.1"/>
    <property type="molecule type" value="Genomic_DNA"/>
</dbReference>
<protein>
    <submittedName>
        <fullName evidence="2">Uncharacterized protein</fullName>
    </submittedName>
</protein>
<dbReference type="EMBL" id="MT142525">
    <property type="protein sequence ID" value="QJA84160.1"/>
    <property type="molecule type" value="Genomic_DNA"/>
</dbReference>